<name>A0A9X1TSC7_9BACT</name>
<dbReference type="InterPro" id="IPR013538">
    <property type="entry name" value="ASHA1/2-like_C"/>
</dbReference>
<dbReference type="Pfam" id="PF08327">
    <property type="entry name" value="AHSA1"/>
    <property type="match status" value="1"/>
</dbReference>
<dbReference type="AlphaFoldDB" id="A0A9X1TSC7"/>
<reference evidence="3" key="1">
    <citation type="submission" date="2022-01" db="EMBL/GenBank/DDBJ databases">
        <title>Novel species in genus Dyadobacter.</title>
        <authorList>
            <person name="Ma C."/>
        </authorList>
    </citation>
    <scope>NUCLEOTIDE SEQUENCE</scope>
    <source>
        <strain evidence="3">CY357</strain>
    </source>
</reference>
<sequence length="167" mass="19062">MKSQDKELLITRIFHAPIDKVFDAWTDPEKLKRWYAPDGCTIDYKHIEVEEGGRFHYRITHPTHGSGWVVGKYLEILRPEKLVYTIRLSNENGDVLPPDDLKSAGWPGEILIKVTFESLGNQTKAVIYEAVSEEKARKSGAYRGWIEMFDKLELQLLSIPNSNSASA</sequence>
<dbReference type="Proteomes" id="UP001139411">
    <property type="component" value="Unassembled WGS sequence"/>
</dbReference>
<gene>
    <name evidence="3" type="ORF">L0661_11525</name>
</gene>
<evidence type="ECO:0000259" key="2">
    <source>
        <dbReference type="Pfam" id="PF08327"/>
    </source>
</evidence>
<dbReference type="InterPro" id="IPR023393">
    <property type="entry name" value="START-like_dom_sf"/>
</dbReference>
<protein>
    <submittedName>
        <fullName evidence="3">SRPBCC domain-containing protein</fullName>
    </submittedName>
</protein>
<evidence type="ECO:0000313" key="3">
    <source>
        <dbReference type="EMBL" id="MCF2498939.1"/>
    </source>
</evidence>
<dbReference type="RefSeq" id="WP_235177879.1">
    <property type="nucleotide sequence ID" value="NZ_JAKFFV010000007.1"/>
</dbReference>
<evidence type="ECO:0000256" key="1">
    <source>
        <dbReference type="ARBA" id="ARBA00006817"/>
    </source>
</evidence>
<evidence type="ECO:0000313" key="4">
    <source>
        <dbReference type="Proteomes" id="UP001139411"/>
    </source>
</evidence>
<dbReference type="CDD" id="cd07814">
    <property type="entry name" value="SRPBCC_CalC_Aha1-like"/>
    <property type="match status" value="1"/>
</dbReference>
<comment type="similarity">
    <text evidence="1">Belongs to the AHA1 family.</text>
</comment>
<proteinExistence type="inferred from homology"/>
<dbReference type="EMBL" id="JAKFFV010000007">
    <property type="protein sequence ID" value="MCF2498939.1"/>
    <property type="molecule type" value="Genomic_DNA"/>
</dbReference>
<comment type="caution">
    <text evidence="3">The sequence shown here is derived from an EMBL/GenBank/DDBJ whole genome shotgun (WGS) entry which is preliminary data.</text>
</comment>
<organism evidence="3 4">
    <name type="scientific">Dyadobacter chenhuakuii</name>
    <dbReference type="NCBI Taxonomy" id="2909339"/>
    <lineage>
        <taxon>Bacteria</taxon>
        <taxon>Pseudomonadati</taxon>
        <taxon>Bacteroidota</taxon>
        <taxon>Cytophagia</taxon>
        <taxon>Cytophagales</taxon>
        <taxon>Spirosomataceae</taxon>
        <taxon>Dyadobacter</taxon>
    </lineage>
</organism>
<feature type="domain" description="Activator of Hsp90 ATPase homologue 1/2-like C-terminal" evidence="2">
    <location>
        <begin position="16"/>
        <end position="153"/>
    </location>
</feature>
<dbReference type="Gene3D" id="3.30.530.20">
    <property type="match status" value="1"/>
</dbReference>
<accession>A0A9X1TSC7</accession>
<dbReference type="SUPFAM" id="SSF55961">
    <property type="entry name" value="Bet v1-like"/>
    <property type="match status" value="1"/>
</dbReference>